<keyword evidence="1" id="KW-1133">Transmembrane helix</keyword>
<reference evidence="2 3" key="1">
    <citation type="submission" date="2023-07" db="EMBL/GenBank/DDBJ databases">
        <title>Genomic Encyclopedia of Type Strains, Phase IV (KMG-IV): sequencing the most valuable type-strain genomes for metagenomic binning, comparative biology and taxonomic classification.</title>
        <authorList>
            <person name="Goeker M."/>
        </authorList>
    </citation>
    <scope>NUCLEOTIDE SEQUENCE [LARGE SCALE GENOMIC DNA]</scope>
    <source>
        <strain evidence="2 3">DSM 105143</strain>
    </source>
</reference>
<feature type="transmembrane region" description="Helical" evidence="1">
    <location>
        <begin position="5"/>
        <end position="25"/>
    </location>
</feature>
<accession>A0ABT9YPH0</accession>
<sequence>MKKYVWYVLVPFLVYWLEAIYYHLAHLGMFHFDEMLHKGLGVNGLLLYNPVIIALSSFVFGIKYGFSWKLPVFIGLSWLPYVVYIPLFYNAAGTEVYLIPYILISLIFVVLGSLVKKGLAHLQRK</sequence>
<feature type="transmembrane region" description="Helical" evidence="1">
    <location>
        <begin position="98"/>
        <end position="115"/>
    </location>
</feature>
<name>A0ABT9YPH0_9STRE</name>
<proteinExistence type="predicted"/>
<dbReference type="RefSeq" id="WP_307121109.1">
    <property type="nucleotide sequence ID" value="NZ_JAUSTM010000003.1"/>
</dbReference>
<keyword evidence="3" id="KW-1185">Reference proteome</keyword>
<evidence type="ECO:0000313" key="3">
    <source>
        <dbReference type="Proteomes" id="UP001223079"/>
    </source>
</evidence>
<gene>
    <name evidence="2" type="ORF">J2S23_000415</name>
</gene>
<dbReference type="EMBL" id="JAUSTM010000003">
    <property type="protein sequence ID" value="MDQ0221879.1"/>
    <property type="molecule type" value="Genomic_DNA"/>
</dbReference>
<protein>
    <submittedName>
        <fullName evidence="2">Uncharacterized protein</fullName>
    </submittedName>
</protein>
<evidence type="ECO:0000313" key="2">
    <source>
        <dbReference type="EMBL" id="MDQ0221879.1"/>
    </source>
</evidence>
<keyword evidence="1" id="KW-0472">Membrane</keyword>
<feature type="transmembrane region" description="Helical" evidence="1">
    <location>
        <begin position="45"/>
        <end position="66"/>
    </location>
</feature>
<feature type="transmembrane region" description="Helical" evidence="1">
    <location>
        <begin position="73"/>
        <end position="92"/>
    </location>
</feature>
<evidence type="ECO:0000256" key="1">
    <source>
        <dbReference type="SAM" id="Phobius"/>
    </source>
</evidence>
<comment type="caution">
    <text evidence="2">The sequence shown here is derived from an EMBL/GenBank/DDBJ whole genome shotgun (WGS) entry which is preliminary data.</text>
</comment>
<keyword evidence="1" id="KW-0812">Transmembrane</keyword>
<organism evidence="2 3">
    <name type="scientific">Streptococcus moroccensis</name>
    <dbReference type="NCBI Taxonomy" id="1451356"/>
    <lineage>
        <taxon>Bacteria</taxon>
        <taxon>Bacillati</taxon>
        <taxon>Bacillota</taxon>
        <taxon>Bacilli</taxon>
        <taxon>Lactobacillales</taxon>
        <taxon>Streptococcaceae</taxon>
        <taxon>Streptococcus</taxon>
    </lineage>
</organism>
<dbReference type="Proteomes" id="UP001223079">
    <property type="component" value="Unassembled WGS sequence"/>
</dbReference>